<feature type="compositionally biased region" description="Polar residues" evidence="1">
    <location>
        <begin position="51"/>
        <end position="60"/>
    </location>
</feature>
<reference evidence="2 3" key="1">
    <citation type="journal article" date="2020" name="Nature">
        <title>Six reference-quality genomes reveal evolution of bat adaptations.</title>
        <authorList>
            <person name="Jebb D."/>
            <person name="Huang Z."/>
            <person name="Pippel M."/>
            <person name="Hughes G.M."/>
            <person name="Lavrichenko K."/>
            <person name="Devanna P."/>
            <person name="Winkler S."/>
            <person name="Jermiin L.S."/>
            <person name="Skirmuntt E.C."/>
            <person name="Katzourakis A."/>
            <person name="Burkitt-Gray L."/>
            <person name="Ray D.A."/>
            <person name="Sullivan K.A.M."/>
            <person name="Roscito J.G."/>
            <person name="Kirilenko B.M."/>
            <person name="Davalos L.M."/>
            <person name="Corthals A.P."/>
            <person name="Power M.L."/>
            <person name="Jones G."/>
            <person name="Ransome R.D."/>
            <person name="Dechmann D.K.N."/>
            <person name="Locatelli A.G."/>
            <person name="Puechmaille S.J."/>
            <person name="Fedrigo O."/>
            <person name="Jarvis E.D."/>
            <person name="Hiller M."/>
            <person name="Vernes S.C."/>
            <person name="Myers E.W."/>
            <person name="Teeling E.C."/>
        </authorList>
    </citation>
    <scope>NUCLEOTIDE SEQUENCE [LARGE SCALE GENOMIC DNA]</scope>
    <source>
        <strain evidence="2">MRouAeg1</strain>
        <tissue evidence="2">Muscle</tissue>
    </source>
</reference>
<comment type="caution">
    <text evidence="2">The sequence shown here is derived from an EMBL/GenBank/DDBJ whole genome shotgun (WGS) entry which is preliminary data.</text>
</comment>
<keyword evidence="3" id="KW-1185">Reference proteome</keyword>
<evidence type="ECO:0000256" key="1">
    <source>
        <dbReference type="SAM" id="MobiDB-lite"/>
    </source>
</evidence>
<accession>A0A7J8C2F5</accession>
<evidence type="ECO:0000313" key="2">
    <source>
        <dbReference type="EMBL" id="KAF6405051.1"/>
    </source>
</evidence>
<dbReference type="EMBL" id="JACASE010000015">
    <property type="protein sequence ID" value="KAF6405051.1"/>
    <property type="molecule type" value="Genomic_DNA"/>
</dbReference>
<proteinExistence type="predicted"/>
<feature type="region of interest" description="Disordered" evidence="1">
    <location>
        <begin position="43"/>
        <end position="71"/>
    </location>
</feature>
<gene>
    <name evidence="2" type="ORF">HJG63_009366</name>
</gene>
<protein>
    <submittedName>
        <fullName evidence="2">Uncharacterized protein</fullName>
    </submittedName>
</protein>
<sequence length="129" mass="14213">MVMSKNHGLRRPRLLLRLKEATGLALVRSWRLLEELVSELHSAPSTTSTSGPSNQASSVFGVSGPSASGGHKRSFRRRVLVLWSSLCSDAERATYQWICPAWIPCSSFSFRSLLLIAGYKPAPVNRSLD</sequence>
<evidence type="ECO:0000313" key="3">
    <source>
        <dbReference type="Proteomes" id="UP000593571"/>
    </source>
</evidence>
<organism evidence="2 3">
    <name type="scientific">Rousettus aegyptiacus</name>
    <name type="common">Egyptian fruit bat</name>
    <name type="synonym">Pteropus aegyptiacus</name>
    <dbReference type="NCBI Taxonomy" id="9407"/>
    <lineage>
        <taxon>Eukaryota</taxon>
        <taxon>Metazoa</taxon>
        <taxon>Chordata</taxon>
        <taxon>Craniata</taxon>
        <taxon>Vertebrata</taxon>
        <taxon>Euteleostomi</taxon>
        <taxon>Mammalia</taxon>
        <taxon>Eutheria</taxon>
        <taxon>Laurasiatheria</taxon>
        <taxon>Chiroptera</taxon>
        <taxon>Yinpterochiroptera</taxon>
        <taxon>Pteropodoidea</taxon>
        <taxon>Pteropodidae</taxon>
        <taxon>Rousettinae</taxon>
        <taxon>Rousettus</taxon>
    </lineage>
</organism>
<dbReference type="Proteomes" id="UP000593571">
    <property type="component" value="Unassembled WGS sequence"/>
</dbReference>
<dbReference type="AlphaFoldDB" id="A0A7J8C2F5"/>
<name>A0A7J8C2F5_ROUAE</name>